<dbReference type="GO" id="GO:0016787">
    <property type="term" value="F:hydrolase activity"/>
    <property type="evidence" value="ECO:0007669"/>
    <property type="project" value="UniProtKB-KW"/>
</dbReference>
<sequence length="166" mass="18685">MKGQPAKTAFDLDGYERRVREGPCFVCALVAGHPDYRHHDVYEDDDTIAFLARNPTLLGHCLVAPKQHIECWVRDMRQHDFLRFQGIVYAVATALAAALPTERMYSLSLGSQQGNAHLHWHLAPLPPGVPYHQQQFHALMAENGVLPTDEEAQAALARDIRRHLST</sequence>
<feature type="domain" description="HIT" evidence="4">
    <location>
        <begin position="25"/>
        <end position="132"/>
    </location>
</feature>
<gene>
    <name evidence="5" type="ORF">SAMN04489832_6056</name>
</gene>
<evidence type="ECO:0000313" key="6">
    <source>
        <dbReference type="Proteomes" id="UP000185124"/>
    </source>
</evidence>
<evidence type="ECO:0000256" key="2">
    <source>
        <dbReference type="PIRSR" id="PIRSR601310-3"/>
    </source>
</evidence>
<dbReference type="PANTHER" id="PTHR46648:SF1">
    <property type="entry name" value="ADENOSINE 5'-MONOPHOSPHORAMIDASE HNT1"/>
    <property type="match status" value="1"/>
</dbReference>
<evidence type="ECO:0000313" key="5">
    <source>
        <dbReference type="EMBL" id="SIN36900.1"/>
    </source>
</evidence>
<evidence type="ECO:0000259" key="4">
    <source>
        <dbReference type="PROSITE" id="PS51084"/>
    </source>
</evidence>
<dbReference type="PROSITE" id="PS51084">
    <property type="entry name" value="HIT_2"/>
    <property type="match status" value="1"/>
</dbReference>
<dbReference type="Pfam" id="PF01230">
    <property type="entry name" value="HIT"/>
    <property type="match status" value="1"/>
</dbReference>
<dbReference type="InterPro" id="IPR036265">
    <property type="entry name" value="HIT-like_sf"/>
</dbReference>
<dbReference type="SUPFAM" id="SSF54197">
    <property type="entry name" value="HIT-like"/>
    <property type="match status" value="1"/>
</dbReference>
<dbReference type="AlphaFoldDB" id="A0A1N6AS96"/>
<accession>A0A1N6AS96</accession>
<feature type="active site" description="Tele-AMP-histidine intermediate" evidence="1">
    <location>
        <position position="119"/>
    </location>
</feature>
<proteinExistence type="predicted"/>
<dbReference type="GO" id="GO:0009117">
    <property type="term" value="P:nucleotide metabolic process"/>
    <property type="evidence" value="ECO:0007669"/>
    <property type="project" value="TreeGrafter"/>
</dbReference>
<keyword evidence="6" id="KW-1185">Reference proteome</keyword>
<dbReference type="EMBL" id="FSQT01000002">
    <property type="protein sequence ID" value="SIN36900.1"/>
    <property type="molecule type" value="Genomic_DNA"/>
</dbReference>
<dbReference type="PANTHER" id="PTHR46648">
    <property type="entry name" value="HIT FAMILY PROTEIN 1"/>
    <property type="match status" value="1"/>
</dbReference>
<evidence type="ECO:0000256" key="3">
    <source>
        <dbReference type="PROSITE-ProRule" id="PRU00464"/>
    </source>
</evidence>
<dbReference type="OrthoDB" id="160649at2"/>
<dbReference type="Proteomes" id="UP000185124">
    <property type="component" value="Unassembled WGS sequence"/>
</dbReference>
<dbReference type="InterPro" id="IPR001310">
    <property type="entry name" value="Histidine_triad_HIT"/>
</dbReference>
<dbReference type="STRING" id="709881.SAMN04489832_6056"/>
<keyword evidence="5" id="KW-0378">Hydrolase</keyword>
<reference evidence="6" key="1">
    <citation type="submission" date="2016-12" db="EMBL/GenBank/DDBJ databases">
        <authorList>
            <person name="Varghese N."/>
            <person name="Submissions S."/>
        </authorList>
    </citation>
    <scope>NUCLEOTIDE SEQUENCE [LARGE SCALE GENOMIC DNA]</scope>
    <source>
        <strain evidence="6">DSM 45599</strain>
    </source>
</reference>
<dbReference type="RefSeq" id="WP_074317541.1">
    <property type="nucleotide sequence ID" value="NZ_FSQT01000002.1"/>
</dbReference>
<dbReference type="InterPro" id="IPR011146">
    <property type="entry name" value="HIT-like"/>
</dbReference>
<name>A0A1N6AS96_9ACTN</name>
<dbReference type="Gene3D" id="3.30.428.10">
    <property type="entry name" value="HIT-like"/>
    <property type="match status" value="1"/>
</dbReference>
<organism evidence="5 6">
    <name type="scientific">Micromonospora cremea</name>
    <dbReference type="NCBI Taxonomy" id="709881"/>
    <lineage>
        <taxon>Bacteria</taxon>
        <taxon>Bacillati</taxon>
        <taxon>Actinomycetota</taxon>
        <taxon>Actinomycetes</taxon>
        <taxon>Micromonosporales</taxon>
        <taxon>Micromonosporaceae</taxon>
        <taxon>Micromonospora</taxon>
    </lineage>
</organism>
<feature type="short sequence motif" description="Histidine triad motif" evidence="2 3">
    <location>
        <begin position="117"/>
        <end position="121"/>
    </location>
</feature>
<evidence type="ECO:0000256" key="1">
    <source>
        <dbReference type="PIRSR" id="PIRSR601310-1"/>
    </source>
</evidence>
<protein>
    <submittedName>
        <fullName evidence="5">Diadenosine tetraphosphate (Ap4A) hydrolase</fullName>
    </submittedName>
</protein>